<dbReference type="AlphaFoldDB" id="A0A1D2YWM8"/>
<dbReference type="OrthoDB" id="2969610at2"/>
<reference evidence="2 3" key="1">
    <citation type="submission" date="2016-09" db="EMBL/GenBank/DDBJ databases">
        <title>Draft genome sequence for the type strain of Vulcanibacillus modesticaldus BR, a strictly anaerobic, moderately thermophilic, and nitrate-reducing bacterium from deep sea-hydrothermal vents of the Mid-Atlantic Ridge.</title>
        <authorList>
            <person name="Abin C.A."/>
            <person name="Hollibaugh J.T."/>
        </authorList>
    </citation>
    <scope>NUCLEOTIDE SEQUENCE [LARGE SCALE GENOMIC DNA]</scope>
    <source>
        <strain evidence="2 3">BR</strain>
    </source>
</reference>
<feature type="transmembrane region" description="Helical" evidence="1">
    <location>
        <begin position="33"/>
        <end position="54"/>
    </location>
</feature>
<comment type="caution">
    <text evidence="2">The sequence shown here is derived from an EMBL/GenBank/DDBJ whole genome shotgun (WGS) entry which is preliminary data.</text>
</comment>
<keyword evidence="1" id="KW-1133">Transmembrane helix</keyword>
<dbReference type="RefSeq" id="WP_069656040.1">
    <property type="nucleotide sequence ID" value="NZ_MIJF01000008.1"/>
</dbReference>
<organism evidence="2 3">
    <name type="scientific">Vulcanibacillus modesticaldus</name>
    <dbReference type="NCBI Taxonomy" id="337097"/>
    <lineage>
        <taxon>Bacteria</taxon>
        <taxon>Bacillati</taxon>
        <taxon>Bacillota</taxon>
        <taxon>Bacilli</taxon>
        <taxon>Bacillales</taxon>
        <taxon>Bacillaceae</taxon>
        <taxon>Vulcanibacillus</taxon>
    </lineage>
</organism>
<keyword evidence="3" id="KW-1185">Reference proteome</keyword>
<protein>
    <submittedName>
        <fullName evidence="2">Uncharacterized protein</fullName>
    </submittedName>
</protein>
<keyword evidence="1" id="KW-0812">Transmembrane</keyword>
<feature type="transmembrane region" description="Helical" evidence="1">
    <location>
        <begin position="7"/>
        <end position="27"/>
    </location>
</feature>
<evidence type="ECO:0000256" key="1">
    <source>
        <dbReference type="SAM" id="Phobius"/>
    </source>
</evidence>
<dbReference type="STRING" id="337097.BHF71_06375"/>
<accession>A0A1D2YWM8</accession>
<dbReference type="EMBL" id="MIJF01000008">
    <property type="protein sequence ID" value="OEG00068.1"/>
    <property type="molecule type" value="Genomic_DNA"/>
</dbReference>
<dbReference type="Proteomes" id="UP000243739">
    <property type="component" value="Unassembled WGS sequence"/>
</dbReference>
<evidence type="ECO:0000313" key="2">
    <source>
        <dbReference type="EMBL" id="OEG00068.1"/>
    </source>
</evidence>
<evidence type="ECO:0000313" key="3">
    <source>
        <dbReference type="Proteomes" id="UP000243739"/>
    </source>
</evidence>
<keyword evidence="1" id="KW-0472">Membrane</keyword>
<gene>
    <name evidence="2" type="ORF">BHF71_06375</name>
</gene>
<proteinExistence type="predicted"/>
<sequence length="94" mass="11481">MLKNIIYLIFALATVFYAILRIPILSYEVEARLFSIIWLFFALLVIGAQLERLLDYDEKKQKNLMRLKKYQLWKQEQNYLRNKAQVYKQIKDYN</sequence>
<name>A0A1D2YWM8_9BACI</name>